<evidence type="ECO:0000313" key="1">
    <source>
        <dbReference type="EMBL" id="EED22855.1"/>
    </source>
</evidence>
<protein>
    <submittedName>
        <fullName evidence="1">Uncharacterized protein</fullName>
    </submittedName>
</protein>
<gene>
    <name evidence="1" type="ORF">TSTA_063360</name>
</gene>
<dbReference type="AlphaFoldDB" id="B8LYC6"/>
<accession>B8LYC6</accession>
<dbReference type="GeneID" id="8101173"/>
<sequence>MKYTSKTTGKELNVFCISNKTYKKFSDQGNAGMVCTSGIPELRRFCLSMAAEPRLLEAKDFLQSKLPSLLNSITFWTKSAPTPKSDHTPSVSQFFQDVKAKFLTRTDNKKLRADWINAAIIKAQDWVKEKSERSQI</sequence>
<dbReference type="EMBL" id="EQ962652">
    <property type="protein sequence ID" value="EED22855.1"/>
    <property type="molecule type" value="Genomic_DNA"/>
</dbReference>
<dbReference type="HOGENOM" id="CLU_1876816_0_0_1"/>
<keyword evidence="2" id="KW-1185">Reference proteome</keyword>
<dbReference type="InParanoid" id="B8LYC6"/>
<dbReference type="Proteomes" id="UP000001745">
    <property type="component" value="Unassembled WGS sequence"/>
</dbReference>
<dbReference type="VEuPathDB" id="FungiDB:TSTA_063360"/>
<dbReference type="STRING" id="441959.B8LYC6"/>
<reference evidence="2" key="1">
    <citation type="journal article" date="2015" name="Genome Announc.">
        <title>Genome sequence of the AIDS-associated pathogen Penicillium marneffei (ATCC18224) and its near taxonomic relative Talaromyces stipitatus (ATCC10500).</title>
        <authorList>
            <person name="Nierman W.C."/>
            <person name="Fedorova-Abrams N.D."/>
            <person name="Andrianopoulos A."/>
        </authorList>
    </citation>
    <scope>NUCLEOTIDE SEQUENCE [LARGE SCALE GENOMIC DNA]</scope>
    <source>
        <strain evidence="2">ATCC 10500 / CBS 375.48 / QM 6759 / NRRL 1006</strain>
    </source>
</reference>
<evidence type="ECO:0000313" key="2">
    <source>
        <dbReference type="Proteomes" id="UP000001745"/>
    </source>
</evidence>
<dbReference type="OrthoDB" id="3598281at2759"/>
<proteinExistence type="predicted"/>
<name>B8LYC6_TALSN</name>
<organism evidence="1 2">
    <name type="scientific">Talaromyces stipitatus (strain ATCC 10500 / CBS 375.48 / QM 6759 / NRRL 1006)</name>
    <name type="common">Penicillium stipitatum</name>
    <dbReference type="NCBI Taxonomy" id="441959"/>
    <lineage>
        <taxon>Eukaryota</taxon>
        <taxon>Fungi</taxon>
        <taxon>Dikarya</taxon>
        <taxon>Ascomycota</taxon>
        <taxon>Pezizomycotina</taxon>
        <taxon>Eurotiomycetes</taxon>
        <taxon>Eurotiomycetidae</taxon>
        <taxon>Eurotiales</taxon>
        <taxon>Trichocomaceae</taxon>
        <taxon>Talaromyces</taxon>
        <taxon>Talaromyces sect. Talaromyces</taxon>
    </lineage>
</organism>
<dbReference type="PhylomeDB" id="B8LYC6"/>
<dbReference type="RefSeq" id="XP_002340242.1">
    <property type="nucleotide sequence ID" value="XM_002340201.1"/>
</dbReference>